<evidence type="ECO:0000313" key="1">
    <source>
        <dbReference type="EMBL" id="GAI57229.1"/>
    </source>
</evidence>
<dbReference type="InterPro" id="IPR016102">
    <property type="entry name" value="Succinyl-CoA_synth-like"/>
</dbReference>
<organism evidence="1">
    <name type="scientific">marine sediment metagenome</name>
    <dbReference type="NCBI Taxonomy" id="412755"/>
    <lineage>
        <taxon>unclassified sequences</taxon>
        <taxon>metagenomes</taxon>
        <taxon>ecological metagenomes</taxon>
    </lineage>
</organism>
<dbReference type="SUPFAM" id="SSF52210">
    <property type="entry name" value="Succinyl-CoA synthetase domains"/>
    <property type="match status" value="1"/>
</dbReference>
<dbReference type="Gene3D" id="3.40.50.261">
    <property type="entry name" value="Succinyl-CoA synthetase domains"/>
    <property type="match status" value="1"/>
</dbReference>
<reference evidence="1" key="1">
    <citation type="journal article" date="2014" name="Front. Microbiol.">
        <title>High frequency of phylogenetically diverse reductive dehalogenase-homologous genes in deep subseafloor sedimentary metagenomes.</title>
        <authorList>
            <person name="Kawai M."/>
            <person name="Futagami T."/>
            <person name="Toyoda A."/>
            <person name="Takaki Y."/>
            <person name="Nishi S."/>
            <person name="Hori S."/>
            <person name="Arai W."/>
            <person name="Tsubouchi T."/>
            <person name="Morono Y."/>
            <person name="Uchiyama I."/>
            <person name="Ito T."/>
            <person name="Fujiyama A."/>
            <person name="Inagaki F."/>
            <person name="Takami H."/>
        </authorList>
    </citation>
    <scope>NUCLEOTIDE SEQUENCE</scope>
    <source>
        <strain evidence="1">Expedition CK06-06</strain>
    </source>
</reference>
<gene>
    <name evidence="1" type="ORF">S06H3_55329</name>
</gene>
<dbReference type="AlphaFoldDB" id="X1RNX6"/>
<accession>X1RNX6</accession>
<dbReference type="EMBL" id="BARV01035458">
    <property type="protein sequence ID" value="GAI57229.1"/>
    <property type="molecule type" value="Genomic_DNA"/>
</dbReference>
<protein>
    <submittedName>
        <fullName evidence="1">Uncharacterized protein</fullName>
    </submittedName>
</protein>
<name>X1RNX6_9ZZZZ</name>
<feature type="non-terminal residue" evidence="1">
    <location>
        <position position="120"/>
    </location>
</feature>
<proteinExistence type="predicted"/>
<sequence length="120" mass="12352">MIDEVGVSHTLEVGARDLSQKVNGIGTLLALKFLEADKSTEVIVLVGGAPATSVARKVLDAVGTIKKSAVVCFLGEDTKLISNAGATPASTFEDAAAKAIALVREEKPKVASFTSPPCEV</sequence>
<comment type="caution">
    <text evidence="1">The sequence shown here is derived from an EMBL/GenBank/DDBJ whole genome shotgun (WGS) entry which is preliminary data.</text>
</comment>